<organism evidence="1">
    <name type="scientific">Solanum chacoense</name>
    <name type="common">Chaco potato</name>
    <dbReference type="NCBI Taxonomy" id="4108"/>
    <lineage>
        <taxon>Eukaryota</taxon>
        <taxon>Viridiplantae</taxon>
        <taxon>Streptophyta</taxon>
        <taxon>Embryophyta</taxon>
        <taxon>Tracheophyta</taxon>
        <taxon>Spermatophyta</taxon>
        <taxon>Magnoliopsida</taxon>
        <taxon>eudicotyledons</taxon>
        <taxon>Gunneridae</taxon>
        <taxon>Pentapetalae</taxon>
        <taxon>asterids</taxon>
        <taxon>lamiids</taxon>
        <taxon>Solanales</taxon>
        <taxon>Solanaceae</taxon>
        <taxon>Solanoideae</taxon>
        <taxon>Solaneae</taxon>
        <taxon>Solanum</taxon>
    </lineage>
</organism>
<name>A0A0V0H4F7_SOLCH</name>
<evidence type="ECO:0000313" key="1">
    <source>
        <dbReference type="EMBL" id="JAP15265.1"/>
    </source>
</evidence>
<accession>A0A0V0H4F7</accession>
<dbReference type="AlphaFoldDB" id="A0A0V0H4F7"/>
<protein>
    <submittedName>
        <fullName evidence="1">Putative ovule protein</fullName>
    </submittedName>
</protein>
<dbReference type="EMBL" id="GEDG01025413">
    <property type="protein sequence ID" value="JAP15265.1"/>
    <property type="molecule type" value="Transcribed_RNA"/>
</dbReference>
<reference evidence="1" key="1">
    <citation type="submission" date="2015-12" db="EMBL/GenBank/DDBJ databases">
        <title>Gene expression during late stages of embryo sac development: a critical building block for successful pollen-pistil interactions.</title>
        <authorList>
            <person name="Liu Y."/>
            <person name="Joly V."/>
            <person name="Sabar M."/>
            <person name="Matton D.P."/>
        </authorList>
    </citation>
    <scope>NUCLEOTIDE SEQUENCE</scope>
</reference>
<proteinExistence type="predicted"/>
<sequence length="70" mass="8039">MHPSSLESFGQLVYPCGHAPLLVSFVTQKSLVLLSLQLSSHLLTFFQQYSFHFFLHLLAHTSHCRRHTCL</sequence>